<dbReference type="Proteomes" id="UP001165962">
    <property type="component" value="Unassembled WGS sequence"/>
</dbReference>
<organism evidence="1 2">
    <name type="scientific">Paenibacillus agricola</name>
    <dbReference type="NCBI Taxonomy" id="2716264"/>
    <lineage>
        <taxon>Bacteria</taxon>
        <taxon>Bacillati</taxon>
        <taxon>Bacillota</taxon>
        <taxon>Bacilli</taxon>
        <taxon>Bacillales</taxon>
        <taxon>Paenibacillaceae</taxon>
        <taxon>Paenibacillus</taxon>
    </lineage>
</organism>
<reference evidence="1" key="1">
    <citation type="submission" date="2020-03" db="EMBL/GenBank/DDBJ databases">
        <title>Draft sequencing of Paenibacilllus sp. S3N08.</title>
        <authorList>
            <person name="Kim D.-U."/>
        </authorList>
    </citation>
    <scope>NUCLEOTIDE SEQUENCE</scope>
    <source>
        <strain evidence="1">S3N08</strain>
    </source>
</reference>
<dbReference type="RefSeq" id="WP_166145265.1">
    <property type="nucleotide sequence ID" value="NZ_JAAOIW010000001.1"/>
</dbReference>
<gene>
    <name evidence="1" type="ORF">G9U52_01780</name>
</gene>
<proteinExistence type="predicted"/>
<name>A0ABX0J361_9BACL</name>
<evidence type="ECO:0000313" key="1">
    <source>
        <dbReference type="EMBL" id="NHN28556.1"/>
    </source>
</evidence>
<protein>
    <submittedName>
        <fullName evidence="1">Uncharacterized protein</fullName>
    </submittedName>
</protein>
<keyword evidence="2" id="KW-1185">Reference proteome</keyword>
<comment type="caution">
    <text evidence="1">The sequence shown here is derived from an EMBL/GenBank/DDBJ whole genome shotgun (WGS) entry which is preliminary data.</text>
</comment>
<dbReference type="EMBL" id="JAAOIW010000001">
    <property type="protein sequence ID" value="NHN28556.1"/>
    <property type="molecule type" value="Genomic_DNA"/>
</dbReference>
<accession>A0ABX0J361</accession>
<sequence>METGQELVTDAEFEEAKKTGQLVRAYQGNITIYPPGLITGFSKDHVAIDDKRVFRVANSFQVVNSSQKF</sequence>
<evidence type="ECO:0000313" key="2">
    <source>
        <dbReference type="Proteomes" id="UP001165962"/>
    </source>
</evidence>